<reference evidence="15" key="1">
    <citation type="submission" date="2019-09" db="EMBL/GenBank/DDBJ databases">
        <title>Draft genome information of white flower Hibiscus syriacus.</title>
        <authorList>
            <person name="Kim Y.-M."/>
        </authorList>
    </citation>
    <scope>NUCLEOTIDE SEQUENCE [LARGE SCALE GENOMIC DNA]</scope>
    <source>
        <strain evidence="15">YM2019G1</strain>
    </source>
</reference>
<evidence type="ECO:0000256" key="6">
    <source>
        <dbReference type="ARBA" id="ARBA00022741"/>
    </source>
</evidence>
<dbReference type="GO" id="GO:0016887">
    <property type="term" value="F:ATP hydrolysis activity"/>
    <property type="evidence" value="ECO:0007669"/>
    <property type="project" value="InterPro"/>
</dbReference>
<evidence type="ECO:0000313" key="15">
    <source>
        <dbReference type="EMBL" id="KAE8697980.1"/>
    </source>
</evidence>
<comment type="caution">
    <text evidence="15">The sequence shown here is derived from an EMBL/GenBank/DDBJ whole genome shotgun (WGS) entry which is preliminary data.</text>
</comment>
<dbReference type="SUPFAM" id="SSF52540">
    <property type="entry name" value="P-loop containing nucleoside triphosphate hydrolases"/>
    <property type="match status" value="1"/>
</dbReference>
<dbReference type="SUPFAM" id="SSF90123">
    <property type="entry name" value="ABC transporter transmembrane region"/>
    <property type="match status" value="1"/>
</dbReference>
<dbReference type="InterPro" id="IPR017871">
    <property type="entry name" value="ABC_transporter-like_CS"/>
</dbReference>
<evidence type="ECO:0000256" key="11">
    <source>
        <dbReference type="SAM" id="MobiDB-lite"/>
    </source>
</evidence>
<evidence type="ECO:0000256" key="12">
    <source>
        <dbReference type="SAM" id="Phobius"/>
    </source>
</evidence>
<dbReference type="PROSITE" id="PS50929">
    <property type="entry name" value="ABC_TM1F"/>
    <property type="match status" value="1"/>
</dbReference>
<gene>
    <name evidence="15" type="ORF">F3Y22_tig00110607pilonHSYRG00214</name>
</gene>
<dbReference type="EMBL" id="VEPZ02001048">
    <property type="protein sequence ID" value="KAE8697980.1"/>
    <property type="molecule type" value="Genomic_DNA"/>
</dbReference>
<keyword evidence="10" id="KW-0325">Glycoprotein</keyword>
<dbReference type="Gene3D" id="1.20.1560.10">
    <property type="entry name" value="ABC transporter type 1, transmembrane domain"/>
    <property type="match status" value="2"/>
</dbReference>
<dbReference type="Proteomes" id="UP000436088">
    <property type="component" value="Unassembled WGS sequence"/>
</dbReference>
<dbReference type="AlphaFoldDB" id="A0A6A3A0Z9"/>
<keyword evidence="3" id="KW-0813">Transport</keyword>
<keyword evidence="8 12" id="KW-1133">Transmembrane helix</keyword>
<evidence type="ECO:0000313" key="16">
    <source>
        <dbReference type="Proteomes" id="UP000436088"/>
    </source>
</evidence>
<sequence length="610" mass="65866">MNVIDPTLDTEDPNEPSSKPPPEVSILRLAYLNKPEIPVILIGTIFSAAYGVILPIFGILISRMIKTFYEPADVLKKDSRFWALIFLALGLASLLICPTRSFFFSIAGCKLIQRIRATCFDKVVCMEVGWFDEPNNSSGSIGARLSADAASIRSLVGDALAQIVSSFASALAGVVIAFVASWQMAFIILALIPLIGVNGYIQAKFMKGFSADAKMMYEEASQVANDAVGSIRTVASFCAEEKVMQLYKKKCEGPMKTGIRQGLISGIGYGLSFFFLFSVYATSFYGGAQLVAHGKATFADVFQVFLALTMAAVGISQSSSFAPDSNKAKMAAASIFAIIDRESKIDPSDESGRTLESVKGNIELRHVSFRYPSRPDIQIFRDLSLSIQAGMTVALVGESGSGKSTIISLLQRFYNPESGVITLDGVEIKTLQLKWLRQQMGLVSQEPVLFNDTIRSNIAYGKGGNTTEAEIVAASELANAHKFISSLQQGYDTVVGERGLQLSGGQKQRVAIARAIVKSPKILLLDEATSALDAESEKVVQDALDKVMVDRTTVVVAHRLSTIKNADVIAVVKNGLIVEQGKHDTLINIKDGFYASLVQLHTTASTSQNL</sequence>
<comment type="subcellular location">
    <subcellularLocation>
        <location evidence="1">Cell membrane</location>
        <topology evidence="1">Multi-pass membrane protein</topology>
    </subcellularLocation>
</comment>
<keyword evidence="7" id="KW-0067">ATP-binding</keyword>
<dbReference type="GO" id="GO:0090374">
    <property type="term" value="P:oligopeptide export from mitochondrion"/>
    <property type="evidence" value="ECO:0007669"/>
    <property type="project" value="TreeGrafter"/>
</dbReference>
<accession>A0A6A3A0Z9</accession>
<dbReference type="InterPro" id="IPR003439">
    <property type="entry name" value="ABC_transporter-like_ATP-bd"/>
</dbReference>
<dbReference type="InterPro" id="IPR011527">
    <property type="entry name" value="ABC1_TM_dom"/>
</dbReference>
<feature type="transmembrane region" description="Helical" evidence="12">
    <location>
        <begin position="81"/>
        <end position="106"/>
    </location>
</feature>
<dbReference type="PROSITE" id="PS50893">
    <property type="entry name" value="ABC_TRANSPORTER_2"/>
    <property type="match status" value="1"/>
</dbReference>
<evidence type="ECO:0000259" key="14">
    <source>
        <dbReference type="PROSITE" id="PS50929"/>
    </source>
</evidence>
<dbReference type="GO" id="GO:0010329">
    <property type="term" value="F:auxin efflux transmembrane transporter activity"/>
    <property type="evidence" value="ECO:0007669"/>
    <property type="project" value="UniProtKB-ARBA"/>
</dbReference>
<keyword evidence="16" id="KW-1185">Reference proteome</keyword>
<proteinExistence type="inferred from homology"/>
<protein>
    <submittedName>
        <fullName evidence="15">ABC transporter B family member 21</fullName>
    </submittedName>
</protein>
<evidence type="ECO:0000256" key="5">
    <source>
        <dbReference type="ARBA" id="ARBA00022737"/>
    </source>
</evidence>
<dbReference type="CDD" id="cd18578">
    <property type="entry name" value="ABC_6TM_Pgp_ABCB1_D2_like"/>
    <property type="match status" value="1"/>
</dbReference>
<dbReference type="PANTHER" id="PTHR43394:SF18">
    <property type="entry name" value="ABC TRANSPORTER B FAMILY MEMBER 11-LIKE"/>
    <property type="match status" value="1"/>
</dbReference>
<feature type="transmembrane region" description="Helical" evidence="12">
    <location>
        <begin position="184"/>
        <end position="201"/>
    </location>
</feature>
<evidence type="ECO:0000256" key="8">
    <source>
        <dbReference type="ARBA" id="ARBA00022989"/>
    </source>
</evidence>
<keyword evidence="5" id="KW-0677">Repeat</keyword>
<feature type="transmembrane region" description="Helical" evidence="12">
    <location>
        <begin position="37"/>
        <end position="61"/>
    </location>
</feature>
<evidence type="ECO:0000256" key="9">
    <source>
        <dbReference type="ARBA" id="ARBA00023136"/>
    </source>
</evidence>
<dbReference type="InterPro" id="IPR039421">
    <property type="entry name" value="Type_1_exporter"/>
</dbReference>
<dbReference type="PROSITE" id="PS00211">
    <property type="entry name" value="ABC_TRANSPORTER_1"/>
    <property type="match status" value="1"/>
</dbReference>
<evidence type="ECO:0000259" key="13">
    <source>
        <dbReference type="PROSITE" id="PS50893"/>
    </source>
</evidence>
<dbReference type="FunFam" id="1.20.1560.10:FF:000009">
    <property type="entry name" value="ABC transporter B family member 1"/>
    <property type="match status" value="1"/>
</dbReference>
<evidence type="ECO:0000256" key="2">
    <source>
        <dbReference type="ARBA" id="ARBA00007577"/>
    </source>
</evidence>
<dbReference type="SMART" id="SM00382">
    <property type="entry name" value="AAA"/>
    <property type="match status" value="1"/>
</dbReference>
<dbReference type="Pfam" id="PF00664">
    <property type="entry name" value="ABC_membrane"/>
    <property type="match status" value="1"/>
</dbReference>
<dbReference type="InterPro" id="IPR027417">
    <property type="entry name" value="P-loop_NTPase"/>
</dbReference>
<feature type="domain" description="ABC transmembrane type-1" evidence="14">
    <location>
        <begin position="41"/>
        <end position="327"/>
    </location>
</feature>
<feature type="region of interest" description="Disordered" evidence="11">
    <location>
        <begin position="1"/>
        <end position="21"/>
    </location>
</feature>
<feature type="domain" description="ABC transporter" evidence="13">
    <location>
        <begin position="362"/>
        <end position="599"/>
    </location>
</feature>
<dbReference type="FunFam" id="1.20.1560.10:FF:000025">
    <property type="entry name" value="ABC transporter B family member 9"/>
    <property type="match status" value="1"/>
</dbReference>
<dbReference type="InterPro" id="IPR036640">
    <property type="entry name" value="ABC1_TM_sf"/>
</dbReference>
<dbReference type="InterPro" id="IPR003593">
    <property type="entry name" value="AAA+_ATPase"/>
</dbReference>
<feature type="transmembrane region" description="Helical" evidence="12">
    <location>
        <begin position="301"/>
        <end position="322"/>
    </location>
</feature>
<keyword evidence="9 12" id="KW-0472">Membrane</keyword>
<keyword evidence="6" id="KW-0547">Nucleotide-binding</keyword>
<name>A0A6A3A0Z9_HIBSY</name>
<comment type="similarity">
    <text evidence="2">Belongs to the ABC transporter superfamily. ABCB family. Multidrug resistance exporter (TC 3.A.1.201) subfamily.</text>
</comment>
<evidence type="ECO:0000256" key="10">
    <source>
        <dbReference type="ARBA" id="ARBA00023180"/>
    </source>
</evidence>
<dbReference type="PANTHER" id="PTHR43394">
    <property type="entry name" value="ATP-DEPENDENT PERMEASE MDL1, MITOCHONDRIAL"/>
    <property type="match status" value="1"/>
</dbReference>
<dbReference type="Gene3D" id="3.40.50.300">
    <property type="entry name" value="P-loop containing nucleotide triphosphate hydrolases"/>
    <property type="match status" value="1"/>
</dbReference>
<dbReference type="Pfam" id="PF00005">
    <property type="entry name" value="ABC_tran"/>
    <property type="match status" value="1"/>
</dbReference>
<evidence type="ECO:0000256" key="4">
    <source>
        <dbReference type="ARBA" id="ARBA00022692"/>
    </source>
</evidence>
<dbReference type="GO" id="GO:0005524">
    <property type="term" value="F:ATP binding"/>
    <property type="evidence" value="ECO:0007669"/>
    <property type="project" value="UniProtKB-KW"/>
</dbReference>
<dbReference type="CDD" id="cd03249">
    <property type="entry name" value="ABC_MTABC3_MDL1_MDL2"/>
    <property type="match status" value="1"/>
</dbReference>
<keyword evidence="4 12" id="KW-0812">Transmembrane</keyword>
<dbReference type="GO" id="GO:0005886">
    <property type="term" value="C:plasma membrane"/>
    <property type="evidence" value="ECO:0007669"/>
    <property type="project" value="UniProtKB-SubCell"/>
</dbReference>
<dbReference type="GO" id="GO:0010328">
    <property type="term" value="F:auxin influx transmembrane transporter activity"/>
    <property type="evidence" value="ECO:0007669"/>
    <property type="project" value="UniProtKB-ARBA"/>
</dbReference>
<organism evidence="15 16">
    <name type="scientific">Hibiscus syriacus</name>
    <name type="common">Rose of Sharon</name>
    <dbReference type="NCBI Taxonomy" id="106335"/>
    <lineage>
        <taxon>Eukaryota</taxon>
        <taxon>Viridiplantae</taxon>
        <taxon>Streptophyta</taxon>
        <taxon>Embryophyta</taxon>
        <taxon>Tracheophyta</taxon>
        <taxon>Spermatophyta</taxon>
        <taxon>Magnoliopsida</taxon>
        <taxon>eudicotyledons</taxon>
        <taxon>Gunneridae</taxon>
        <taxon>Pentapetalae</taxon>
        <taxon>rosids</taxon>
        <taxon>malvids</taxon>
        <taxon>Malvales</taxon>
        <taxon>Malvaceae</taxon>
        <taxon>Malvoideae</taxon>
        <taxon>Hibiscus</taxon>
    </lineage>
</organism>
<dbReference type="GO" id="GO:0015421">
    <property type="term" value="F:ABC-type oligopeptide transporter activity"/>
    <property type="evidence" value="ECO:0007669"/>
    <property type="project" value="TreeGrafter"/>
</dbReference>
<dbReference type="GO" id="GO:0005743">
    <property type="term" value="C:mitochondrial inner membrane"/>
    <property type="evidence" value="ECO:0007669"/>
    <property type="project" value="TreeGrafter"/>
</dbReference>
<feature type="transmembrane region" description="Helical" evidence="12">
    <location>
        <begin position="262"/>
        <end position="281"/>
    </location>
</feature>
<evidence type="ECO:0000256" key="1">
    <source>
        <dbReference type="ARBA" id="ARBA00004651"/>
    </source>
</evidence>
<evidence type="ECO:0000256" key="3">
    <source>
        <dbReference type="ARBA" id="ARBA00022448"/>
    </source>
</evidence>
<dbReference type="FunFam" id="3.40.50.300:FF:000066">
    <property type="entry name" value="ABC transporter B family member 1"/>
    <property type="match status" value="1"/>
</dbReference>
<evidence type="ECO:0000256" key="7">
    <source>
        <dbReference type="ARBA" id="ARBA00022840"/>
    </source>
</evidence>